<keyword evidence="2" id="KW-0418">Kinase</keyword>
<evidence type="ECO:0000313" key="3">
    <source>
        <dbReference type="Proteomes" id="UP000001883"/>
    </source>
</evidence>
<keyword evidence="2" id="KW-0808">Transferase</keyword>
<feature type="region of interest" description="Disordered" evidence="1">
    <location>
        <begin position="333"/>
        <end position="356"/>
    </location>
</feature>
<dbReference type="Proteomes" id="UP000001883">
    <property type="component" value="Chromosome"/>
</dbReference>
<dbReference type="GO" id="GO:0016301">
    <property type="term" value="F:kinase activity"/>
    <property type="evidence" value="ECO:0007669"/>
    <property type="project" value="UniProtKB-KW"/>
</dbReference>
<reference evidence="2 3" key="2">
    <citation type="journal article" date="2010" name="J Osaka Dent Univ">
        <title>Isolation and identification of Rothia mucilaginosa from persistent apical periodontitis lesions.</title>
        <authorList>
            <person name="Yamane K."/>
            <person name="Yoshida M."/>
            <person name="Fujihira T."/>
            <person name="Baba T."/>
            <person name="Tsuji N."/>
            <person name="Hayashi H."/>
            <person name="Sugimori C."/>
            <person name="Yamanaka T."/>
            <person name="Mashimo C."/>
            <person name="Nambu T."/>
            <person name="Kawai H."/>
            <person name="Fukushima H."/>
        </authorList>
    </citation>
    <scope>NUCLEOTIDE SEQUENCE [LARGE SCALE GENOMIC DNA]</scope>
    <source>
        <strain evidence="2 3">DY-18</strain>
    </source>
</reference>
<proteinExistence type="predicted"/>
<dbReference type="AlphaFoldDB" id="D2NTU4"/>
<feature type="compositionally biased region" description="Basic and acidic residues" evidence="1">
    <location>
        <begin position="334"/>
        <end position="350"/>
    </location>
</feature>
<reference evidence="2 3" key="3">
    <citation type="journal article" date="2010" name="Sequencing">
        <title>Complete Genome Sequence of Rothia mucilaginosa DY-18: A Clinical Isolate with Dense Meshwork-Like Structures from a Persistent Apical Periodontitis Lesion.</title>
        <authorList>
            <person name="Yamane K."/>
            <person name="Nambu T."/>
            <person name="Yamanaka T."/>
            <person name="Mashimo C."/>
            <person name="Sugimori C."/>
            <person name="Leung K.-P."/>
            <person name="Fukushima H."/>
        </authorList>
    </citation>
    <scope>NUCLEOTIDE SEQUENCE [LARGE SCALE GENOMIC DNA]</scope>
    <source>
        <strain evidence="2 3">DY-18</strain>
    </source>
</reference>
<name>D2NTU4_ROTMD</name>
<dbReference type="KEGG" id="rmu:RMDY18_12380"/>
<accession>D2NTU4</accession>
<evidence type="ECO:0000256" key="1">
    <source>
        <dbReference type="SAM" id="MobiDB-lite"/>
    </source>
</evidence>
<evidence type="ECO:0000313" key="2">
    <source>
        <dbReference type="EMBL" id="BAI65070.1"/>
    </source>
</evidence>
<reference evidence="3" key="1">
    <citation type="submission" date="2009-07" db="EMBL/GenBank/DDBJ databases">
        <title>Complete genome sequence of Rothia mucilaginosa DJ.</title>
        <authorList>
            <person name="Yamane K."/>
            <person name="Nambu T."/>
            <person name="Mashimo C."/>
            <person name="Sugimori C."/>
            <person name="Yamanaka T."/>
            <person name="Leung K."/>
            <person name="Fukushima H."/>
        </authorList>
    </citation>
    <scope>NUCLEOTIDE SEQUENCE [LARGE SCALE GENOMIC DNA]</scope>
    <source>
        <strain evidence="3">DY-18</strain>
    </source>
</reference>
<sequence length="356" mass="38114">MHLAQHGQFAGVTNMPAHTGQIGALLNFRFGIDDGHVVAVHHELFSDRGAHGTGTNNEDLHLLLTFRGITMAADEFEGVGQIRGSVTEVKFMLDNGAVVVRLLGGFLRGVGVLAVARGGGVLRLHFFVFNARRAGEDAGYVRNVVGAHHHVHAIALLVGAIGAGEHALTESGDVGDAHPGGTFDTGQGVACPTVVERNLGEHEAARGFTEITLERLLGQQAAQHLVGGPTHRSDRGNTHALEEFGAVRVVHTRHNVLHLEHFACHTGGNNIRVIARRDGGKSIRLGNTGTLESVLIEANTGHQTALKALTQRLESTFVLVNDGDRMPRSFQSARQHDAHAPGTHNDEVRHTTLRMC</sequence>
<dbReference type="EMBL" id="AP011540">
    <property type="protein sequence ID" value="BAI65070.1"/>
    <property type="molecule type" value="Genomic_DNA"/>
</dbReference>
<dbReference type="HOGENOM" id="CLU_778191_0_0_11"/>
<organism evidence="2 3">
    <name type="scientific">Rothia mucilaginosa (strain DY-18)</name>
    <name type="common">Stomatococcus mucilaginosus</name>
    <dbReference type="NCBI Taxonomy" id="680646"/>
    <lineage>
        <taxon>Bacteria</taxon>
        <taxon>Bacillati</taxon>
        <taxon>Actinomycetota</taxon>
        <taxon>Actinomycetes</taxon>
        <taxon>Micrococcales</taxon>
        <taxon>Micrococcaceae</taxon>
        <taxon>Rothia</taxon>
    </lineage>
</organism>
<gene>
    <name evidence="2" type="ordered locus">RMDY18_12380</name>
</gene>
<keyword evidence="3" id="KW-1185">Reference proteome</keyword>
<protein>
    <submittedName>
        <fullName evidence="2">Pentulose and hexulose kinase</fullName>
    </submittedName>
</protein>